<protein>
    <recommendedName>
        <fullName evidence="7">Fibrillarin-like rRNA/tRNA 2'-O-methyltransferase</fullName>
        <ecNumber evidence="7">2.1.1.-</ecNumber>
    </recommendedName>
</protein>
<keyword evidence="6 7" id="KW-0694">RNA-binding</keyword>
<dbReference type="GO" id="GO:0000494">
    <property type="term" value="P:box C/D sno(s)RNA 3'-end processing"/>
    <property type="evidence" value="ECO:0007669"/>
    <property type="project" value="TreeGrafter"/>
</dbReference>
<dbReference type="GO" id="GO:0008033">
    <property type="term" value="P:tRNA processing"/>
    <property type="evidence" value="ECO:0007669"/>
    <property type="project" value="UniProtKB-UniRule"/>
</dbReference>
<dbReference type="GO" id="GO:0003723">
    <property type="term" value="F:RNA binding"/>
    <property type="evidence" value="ECO:0007669"/>
    <property type="project" value="UniProtKB-UniRule"/>
</dbReference>
<evidence type="ECO:0000313" key="9">
    <source>
        <dbReference type="EMBL" id="SHO45133.1"/>
    </source>
</evidence>
<reference evidence="10" key="1">
    <citation type="submission" date="2016-12" db="EMBL/GenBank/DDBJ databases">
        <authorList>
            <person name="Herbold C."/>
        </authorList>
    </citation>
    <scope>NUCLEOTIDE SEQUENCE [LARGE SCALE GENOMIC DNA]</scope>
</reference>
<keyword evidence="5 7" id="KW-0819">tRNA processing</keyword>
<evidence type="ECO:0000256" key="5">
    <source>
        <dbReference type="ARBA" id="ARBA00022694"/>
    </source>
</evidence>
<dbReference type="GO" id="GO:0008649">
    <property type="term" value="F:rRNA methyltransferase activity"/>
    <property type="evidence" value="ECO:0007669"/>
    <property type="project" value="TreeGrafter"/>
</dbReference>
<organism evidence="9 10">
    <name type="scientific">Nitrosotalea sinensis</name>
    <dbReference type="NCBI Taxonomy" id="1499975"/>
    <lineage>
        <taxon>Archaea</taxon>
        <taxon>Nitrososphaerota</taxon>
        <taxon>Nitrososphaeria</taxon>
        <taxon>Nitrosotaleales</taxon>
        <taxon>Nitrosotaleaceae</taxon>
        <taxon>Nitrosotalea</taxon>
    </lineage>
</organism>
<dbReference type="AlphaFoldDB" id="A0A2H1EHD6"/>
<feature type="compositionally biased region" description="Acidic residues" evidence="8">
    <location>
        <begin position="9"/>
        <end position="21"/>
    </location>
</feature>
<comment type="function">
    <text evidence="7">Involved in pre-rRNA and tRNA processing. Utilizes the methyl donor S-adenosyl-L-methionine to catalyze the site-specific 2'-hydroxyl methylation of ribose moieties in rRNA and tRNA. Site specificity is provided by a guide RNA that base pairs with the substrate. Methylation occurs at a characteristic distance from the sequence involved in base pairing with the guide RNA.</text>
</comment>
<name>A0A2H1EHD6_9ARCH</name>
<dbReference type="Proteomes" id="UP000232412">
    <property type="component" value="Unassembled WGS sequence"/>
</dbReference>
<accession>A0A2H1EHD6</accession>
<feature type="binding site" evidence="7">
    <location>
        <begin position="117"/>
        <end position="118"/>
    </location>
    <ligand>
        <name>S-adenosyl-L-methionine</name>
        <dbReference type="ChEBI" id="CHEBI:59789"/>
    </ligand>
</feature>
<feature type="binding site" evidence="7">
    <location>
        <begin position="182"/>
        <end position="185"/>
    </location>
    <ligand>
        <name>S-adenosyl-L-methionine</name>
        <dbReference type="ChEBI" id="CHEBI:59789"/>
    </ligand>
</feature>
<evidence type="ECO:0000256" key="7">
    <source>
        <dbReference type="HAMAP-Rule" id="MF_00351"/>
    </source>
</evidence>
<dbReference type="PIRSF" id="PIRSF006540">
    <property type="entry name" value="Nop17p"/>
    <property type="match status" value="1"/>
</dbReference>
<dbReference type="PRINTS" id="PR00052">
    <property type="entry name" value="FIBRILLARIN"/>
</dbReference>
<dbReference type="SMART" id="SM01206">
    <property type="entry name" value="Fibrillarin"/>
    <property type="match status" value="1"/>
</dbReference>
<feature type="binding site" evidence="7">
    <location>
        <begin position="136"/>
        <end position="137"/>
    </location>
    <ligand>
        <name>S-adenosyl-L-methionine</name>
        <dbReference type="ChEBI" id="CHEBI:59789"/>
    </ligand>
</feature>
<proteinExistence type="inferred from homology"/>
<comment type="similarity">
    <text evidence="1 7">Belongs to the methyltransferase superfamily. Fibrillarin family.</text>
</comment>
<dbReference type="GO" id="GO:1990259">
    <property type="term" value="F:histone H2AQ104 methyltransferase activity"/>
    <property type="evidence" value="ECO:0007669"/>
    <property type="project" value="TreeGrafter"/>
</dbReference>
<dbReference type="Pfam" id="PF01269">
    <property type="entry name" value="Fibrillarin"/>
    <property type="match status" value="1"/>
</dbReference>
<keyword evidence="10" id="KW-1185">Reference proteome</keyword>
<dbReference type="EMBL" id="FRFC01000003">
    <property type="protein sequence ID" value="SHO45133.1"/>
    <property type="molecule type" value="Genomic_DNA"/>
</dbReference>
<dbReference type="PANTHER" id="PTHR10335">
    <property type="entry name" value="RRNA 2-O-METHYLTRANSFERASE FIBRILLARIN"/>
    <property type="match status" value="1"/>
</dbReference>
<dbReference type="HAMAP" id="MF_00351">
    <property type="entry name" value="RNA_methyltransf_FlpA"/>
    <property type="match status" value="1"/>
</dbReference>
<dbReference type="InterPro" id="IPR000692">
    <property type="entry name" value="Fibrillarin"/>
</dbReference>
<sequence>MMNAKTEDLTEETEDLEEAEAAETRETTGKRVRERSLENEEDNIFWVKIEGEKKLATLNLVPGNQVYREKLVKINDEEFRAWDPYRSKLGAAIMNGLEILPIVRKSTVLYLGVSTGTTASHVSDIVGPSGIVFAVEHSSRVARDFLDRVASYRSNIIPILQDARKPKEYFSVYGPVDVVYVDIAQPDQTEIAILNCKTYLKKEGYMMLVVKTRSIDVTKDPAQVMREEAKKLSANFEIVQVINLEPYEGDHGMIVAKYLG</sequence>
<evidence type="ECO:0000256" key="1">
    <source>
        <dbReference type="ARBA" id="ARBA00010632"/>
    </source>
</evidence>
<feature type="region of interest" description="Disordered" evidence="8">
    <location>
        <begin position="1"/>
        <end position="34"/>
    </location>
</feature>
<dbReference type="NCBIfam" id="NF003276">
    <property type="entry name" value="PRK04266.1-2"/>
    <property type="match status" value="1"/>
</dbReference>
<evidence type="ECO:0000256" key="8">
    <source>
        <dbReference type="SAM" id="MobiDB-lite"/>
    </source>
</evidence>
<feature type="binding site" evidence="7">
    <location>
        <begin position="162"/>
        <end position="163"/>
    </location>
    <ligand>
        <name>S-adenosyl-L-methionine</name>
        <dbReference type="ChEBI" id="CHEBI:59789"/>
    </ligand>
</feature>
<dbReference type="InterPro" id="IPR029063">
    <property type="entry name" value="SAM-dependent_MTases_sf"/>
</dbReference>
<keyword evidence="4 7" id="KW-0808">Transferase</keyword>
<keyword evidence="2 7" id="KW-0698">rRNA processing</keyword>
<dbReference type="EC" id="2.1.1.-" evidence="7"/>
<dbReference type="Gene3D" id="3.40.50.150">
    <property type="entry name" value="Vaccinia Virus protein VP39"/>
    <property type="match status" value="1"/>
</dbReference>
<evidence type="ECO:0000256" key="4">
    <source>
        <dbReference type="ARBA" id="ARBA00022679"/>
    </source>
</evidence>
<dbReference type="SUPFAM" id="SSF53335">
    <property type="entry name" value="S-adenosyl-L-methionine-dependent methyltransferases"/>
    <property type="match status" value="1"/>
</dbReference>
<comment type="subunit">
    <text evidence="7">Interacts with nop5. Component of box C/D small ribonucleoprotein (sRNP) particles that contain rpl7ae, FlpA and nop5, plus a guide RNA.</text>
</comment>
<evidence type="ECO:0000256" key="3">
    <source>
        <dbReference type="ARBA" id="ARBA00022603"/>
    </source>
</evidence>
<dbReference type="PANTHER" id="PTHR10335:SF17">
    <property type="entry name" value="FIBRILLARIN"/>
    <property type="match status" value="1"/>
</dbReference>
<gene>
    <name evidence="7" type="primary">flpA</name>
    <name evidence="9" type="ORF">NSIN_20546</name>
</gene>
<keyword evidence="3 7" id="KW-0489">Methyltransferase</keyword>
<evidence type="ECO:0000313" key="10">
    <source>
        <dbReference type="Proteomes" id="UP000232412"/>
    </source>
</evidence>
<dbReference type="Gene3D" id="3.30.200.20">
    <property type="entry name" value="Phosphorylase Kinase, domain 1"/>
    <property type="match status" value="1"/>
</dbReference>
<feature type="compositionally biased region" description="Basic and acidic residues" evidence="8">
    <location>
        <begin position="22"/>
        <end position="34"/>
    </location>
</feature>
<evidence type="ECO:0000256" key="6">
    <source>
        <dbReference type="ARBA" id="ARBA00022884"/>
    </source>
</evidence>
<evidence type="ECO:0000256" key="2">
    <source>
        <dbReference type="ARBA" id="ARBA00022552"/>
    </source>
</evidence>